<dbReference type="AlphaFoldDB" id="A0A1M4N4E6"/>
<evidence type="ECO:0000313" key="2">
    <source>
        <dbReference type="EMBL" id="SCM67956.1"/>
    </source>
</evidence>
<keyword evidence="1" id="KW-1133">Transmembrane helix</keyword>
<feature type="transmembrane region" description="Helical" evidence="1">
    <location>
        <begin position="48"/>
        <end position="67"/>
    </location>
</feature>
<reference evidence="3" key="1">
    <citation type="submission" date="2016-09" db="EMBL/GenBank/DDBJ databases">
        <authorList>
            <person name="Wibberg D."/>
        </authorList>
    </citation>
    <scope>NUCLEOTIDE SEQUENCE [LARGE SCALE GENOMIC DNA]</scope>
</reference>
<keyword evidence="3" id="KW-1185">Reference proteome</keyword>
<gene>
    <name evidence="2" type="ORF">KARMA_2163</name>
</gene>
<keyword evidence="1" id="KW-0472">Membrane</keyword>
<evidence type="ECO:0000313" key="3">
    <source>
        <dbReference type="Proteomes" id="UP000184085"/>
    </source>
</evidence>
<keyword evidence="1" id="KW-0812">Transmembrane</keyword>
<dbReference type="RefSeq" id="WP_072706593.1">
    <property type="nucleotide sequence ID" value="NZ_FMJB01000050.1"/>
</dbReference>
<sequence>MVALNEKPGAQASGHPWQSGNVHVEPTIWGYVVHCVSAGERLMPVLRVATAMLGIIVITMAIGLWFVPTRYLGEETLLVKLVTSGMGFYGGLMLVQAAQAVTHPEVQLDMQRREVRIIERSSHGATRLMACHSFSTLSDIRVENGVLLAFDRADEEVLRVRLNAEMDRAQIERRLRREVFGQRG</sequence>
<proteinExistence type="predicted"/>
<name>A0A1M4N4E6_9RHOB</name>
<dbReference type="EMBL" id="FMJB01000050">
    <property type="protein sequence ID" value="SCM67956.1"/>
    <property type="molecule type" value="Genomic_DNA"/>
</dbReference>
<evidence type="ECO:0000256" key="1">
    <source>
        <dbReference type="SAM" id="Phobius"/>
    </source>
</evidence>
<accession>A0A1M4N4E6</accession>
<protein>
    <submittedName>
        <fullName evidence="2">Putative membrane protein</fullName>
    </submittedName>
</protein>
<dbReference type="Proteomes" id="UP000184085">
    <property type="component" value="Unassembled WGS sequence"/>
</dbReference>
<organism evidence="2 3">
    <name type="scientific">Donghicola eburneus</name>
    <dbReference type="NCBI Taxonomy" id="393278"/>
    <lineage>
        <taxon>Bacteria</taxon>
        <taxon>Pseudomonadati</taxon>
        <taxon>Pseudomonadota</taxon>
        <taxon>Alphaproteobacteria</taxon>
        <taxon>Rhodobacterales</taxon>
        <taxon>Roseobacteraceae</taxon>
        <taxon>Donghicola</taxon>
    </lineage>
</organism>